<evidence type="ECO:0000313" key="5">
    <source>
        <dbReference type="Proteomes" id="UP000247702"/>
    </source>
</evidence>
<gene>
    <name evidence="4" type="ORF">RCL2_002166400</name>
    <name evidence="3" type="ORF">RclHR1_13010003</name>
</gene>
<keyword evidence="1" id="KW-0677">Repeat</keyword>
<dbReference type="EMBL" id="BLAL01000239">
    <property type="protein sequence ID" value="GES94972.1"/>
    <property type="molecule type" value="Genomic_DNA"/>
</dbReference>
<feature type="domain" description="MIR" evidence="2">
    <location>
        <begin position="159"/>
        <end position="214"/>
    </location>
</feature>
<evidence type="ECO:0000313" key="4">
    <source>
        <dbReference type="EMBL" id="GES94972.1"/>
    </source>
</evidence>
<dbReference type="AlphaFoldDB" id="A0A2Z6Q921"/>
<dbReference type="PROSITE" id="PS50919">
    <property type="entry name" value="MIR"/>
    <property type="match status" value="1"/>
</dbReference>
<dbReference type="Proteomes" id="UP000615446">
    <property type="component" value="Unassembled WGS sequence"/>
</dbReference>
<proteinExistence type="predicted"/>
<dbReference type="Proteomes" id="UP000247702">
    <property type="component" value="Unassembled WGS sequence"/>
</dbReference>
<evidence type="ECO:0000259" key="2">
    <source>
        <dbReference type="PROSITE" id="PS50919"/>
    </source>
</evidence>
<organism evidence="3 5">
    <name type="scientific">Rhizophagus clarus</name>
    <dbReference type="NCBI Taxonomy" id="94130"/>
    <lineage>
        <taxon>Eukaryota</taxon>
        <taxon>Fungi</taxon>
        <taxon>Fungi incertae sedis</taxon>
        <taxon>Mucoromycota</taxon>
        <taxon>Glomeromycotina</taxon>
        <taxon>Glomeromycetes</taxon>
        <taxon>Glomerales</taxon>
        <taxon>Glomeraceae</taxon>
        <taxon>Rhizophagus</taxon>
    </lineage>
</organism>
<dbReference type="InterPro" id="IPR036300">
    <property type="entry name" value="MIR_dom_sf"/>
</dbReference>
<dbReference type="EMBL" id="BEXD01000338">
    <property type="protein sequence ID" value="GBB86647.1"/>
    <property type="molecule type" value="Genomic_DNA"/>
</dbReference>
<dbReference type="CDD" id="cd23263">
    <property type="entry name" value="beta-trefoil_MIR"/>
    <property type="match status" value="1"/>
</dbReference>
<dbReference type="SUPFAM" id="SSF82109">
    <property type="entry name" value="MIR domain"/>
    <property type="match status" value="1"/>
</dbReference>
<reference evidence="3 5" key="1">
    <citation type="submission" date="2017-11" db="EMBL/GenBank/DDBJ databases">
        <title>The genome of Rhizophagus clarus HR1 reveals common genetic basis of auxotrophy among arbuscular mycorrhizal fungi.</title>
        <authorList>
            <person name="Kobayashi Y."/>
        </authorList>
    </citation>
    <scope>NUCLEOTIDE SEQUENCE [LARGE SCALE GENOMIC DNA]</scope>
    <source>
        <strain evidence="3 5">HR1</strain>
    </source>
</reference>
<keyword evidence="5" id="KW-1185">Reference proteome</keyword>
<name>A0A2Z6Q921_9GLOM</name>
<dbReference type="SMART" id="SM00472">
    <property type="entry name" value="MIR"/>
    <property type="match status" value="2"/>
</dbReference>
<protein>
    <recommendedName>
        <fullName evidence="2">MIR domain-containing protein</fullName>
    </recommendedName>
</protein>
<dbReference type="OrthoDB" id="5588846at2759"/>
<evidence type="ECO:0000313" key="3">
    <source>
        <dbReference type="EMBL" id="GBB86647.1"/>
    </source>
</evidence>
<dbReference type="Gene3D" id="2.80.10.50">
    <property type="match status" value="1"/>
</dbReference>
<reference evidence="4" key="2">
    <citation type="submission" date="2019-10" db="EMBL/GenBank/DDBJ databases">
        <title>Conservation and host-specific expression of non-tandemly repeated heterogenous ribosome RNA gene in arbuscular mycorrhizal fungi.</title>
        <authorList>
            <person name="Maeda T."/>
            <person name="Kobayashi Y."/>
            <person name="Nakagawa T."/>
            <person name="Ezawa T."/>
            <person name="Yamaguchi K."/>
            <person name="Bino T."/>
            <person name="Nishimoto Y."/>
            <person name="Shigenobu S."/>
            <person name="Kawaguchi M."/>
        </authorList>
    </citation>
    <scope>NUCLEOTIDE SEQUENCE</scope>
    <source>
        <strain evidence="4">HR1</strain>
    </source>
</reference>
<comment type="caution">
    <text evidence="3">The sequence shown here is derived from an EMBL/GenBank/DDBJ whole genome shotgun (WGS) entry which is preliminary data.</text>
</comment>
<dbReference type="InterPro" id="IPR016093">
    <property type="entry name" value="MIR_motif"/>
</dbReference>
<evidence type="ECO:0000256" key="1">
    <source>
        <dbReference type="ARBA" id="ARBA00022737"/>
    </source>
</evidence>
<sequence length="347" mass="40197">MDVPVYDGNIHPYEWIINIQKYFELRKIDINDCLEIAIVSVNPTISLPAYIDSIEDLYNALKEDISFAIFKNTNKKMLKFLKYVPESKGGNTSTFISRFRKLCYNAEIIDIEEQKEYLYDSLPMNYLNSISIEFHKKMTNIDSYNKLIKEFEDFATYLSQLIVNESIVALKHVATGKYLGSINRLHYETGSKSQLVFVENPKPSPNSLWKIKFSSDRELASTNTSLTLQHVRSGCFLGISYRKSPSTKHTEVNCSGRNNNWNFKFSKLENHQGYLKSNDIINLSIKKLYNDNGDYIPDGQAEYLRGHDIQFTVRDDAFQEVFCHNEILGGNDEWCIELIEQHTSYCI</sequence>
<accession>A0A2Z6Q921</accession>